<evidence type="ECO:0000313" key="1">
    <source>
        <dbReference type="EMBL" id="NLR20115.1"/>
    </source>
</evidence>
<dbReference type="RefSeq" id="WP_084204357.1">
    <property type="nucleotide sequence ID" value="NZ_CBCSDF010000008.1"/>
</dbReference>
<proteinExistence type="predicted"/>
<gene>
    <name evidence="1" type="ORF">F9Y85_02045</name>
    <name evidence="2" type="ORF">R5H13_11515</name>
</gene>
<keyword evidence="4" id="KW-1185">Reference proteome</keyword>
<dbReference type="Proteomes" id="UP000646877">
    <property type="component" value="Unassembled WGS sequence"/>
</dbReference>
<dbReference type="EMBL" id="WEIA01000001">
    <property type="protein sequence ID" value="NLR20115.1"/>
    <property type="molecule type" value="Genomic_DNA"/>
</dbReference>
<name>A0A8I2H720_9GAMM</name>
<reference evidence="1" key="1">
    <citation type="submission" date="2019-10" db="EMBL/GenBank/DDBJ databases">
        <authorList>
            <person name="Paulsen S."/>
        </authorList>
    </citation>
    <scope>NUCLEOTIDE SEQUENCE</scope>
    <source>
        <strain evidence="1">LMG 19692</strain>
    </source>
</reference>
<dbReference type="AlphaFoldDB" id="A0A8I2H720"/>
<sequence>MELNKISNKELKLALKASAALDIEISDDEYLRCFTYTENWVAGIDIATYENGGGDNIVVVIKGESILIKGFDHESEVSPHAQEEYGVWPGMYEGAPTELLEVLNDEVFEIEEVTFCIWRLDNEATWSQGAVEFTNDEDDGSSWLLSAITTTPSAFIEYVESYHDSDFNLLTLEKIHDVFAAQM</sequence>
<evidence type="ECO:0000313" key="3">
    <source>
        <dbReference type="Proteomes" id="UP000646877"/>
    </source>
</evidence>
<evidence type="ECO:0000313" key="2">
    <source>
        <dbReference type="EMBL" id="WOX27298.1"/>
    </source>
</evidence>
<evidence type="ECO:0000313" key="4">
    <source>
        <dbReference type="Proteomes" id="UP001304419"/>
    </source>
</evidence>
<protein>
    <submittedName>
        <fullName evidence="1">Uncharacterized protein</fullName>
    </submittedName>
</protein>
<dbReference type="EMBL" id="CP137578">
    <property type="protein sequence ID" value="WOX27298.1"/>
    <property type="molecule type" value="Genomic_DNA"/>
</dbReference>
<accession>A0A8I2H720</accession>
<organism evidence="1 3">
    <name type="scientific">Pseudoalteromonas maricaloris</name>
    <dbReference type="NCBI Taxonomy" id="184924"/>
    <lineage>
        <taxon>Bacteria</taxon>
        <taxon>Pseudomonadati</taxon>
        <taxon>Pseudomonadota</taxon>
        <taxon>Gammaproteobacteria</taxon>
        <taxon>Alteromonadales</taxon>
        <taxon>Pseudoalteromonadaceae</taxon>
        <taxon>Pseudoalteromonas</taxon>
    </lineage>
</organism>
<dbReference type="Proteomes" id="UP001304419">
    <property type="component" value="Chromosome 1"/>
</dbReference>
<reference evidence="2 4" key="2">
    <citation type="submission" date="2023-10" db="EMBL/GenBank/DDBJ databases">
        <title>To unveil natural product biosynthetic capacity in Pseudoalteromonas.</title>
        <authorList>
            <person name="Wang J."/>
        </authorList>
    </citation>
    <scope>NUCLEOTIDE SEQUENCE [LARGE SCALE GENOMIC DNA]</scope>
    <source>
        <strain evidence="2 4">DSM 15914</strain>
    </source>
</reference>